<evidence type="ECO:0000256" key="1">
    <source>
        <dbReference type="ARBA" id="ARBA00004141"/>
    </source>
</evidence>
<evidence type="ECO:0000256" key="6">
    <source>
        <dbReference type="ARBA" id="ARBA00023136"/>
    </source>
</evidence>
<feature type="transmembrane region" description="Helical" evidence="7">
    <location>
        <begin position="417"/>
        <end position="441"/>
    </location>
</feature>
<feature type="transmembrane region" description="Helical" evidence="7">
    <location>
        <begin position="252"/>
        <end position="272"/>
    </location>
</feature>
<organism evidence="9 10">
    <name type="scientific">Saxophila tyrrhenica</name>
    <dbReference type="NCBI Taxonomy" id="1690608"/>
    <lineage>
        <taxon>Eukaryota</taxon>
        <taxon>Fungi</taxon>
        <taxon>Dikarya</taxon>
        <taxon>Ascomycota</taxon>
        <taxon>Pezizomycotina</taxon>
        <taxon>Dothideomycetes</taxon>
        <taxon>Dothideomycetidae</taxon>
        <taxon>Mycosphaerellales</taxon>
        <taxon>Extremaceae</taxon>
        <taxon>Saxophila</taxon>
    </lineage>
</organism>
<feature type="transmembrane region" description="Helical" evidence="7">
    <location>
        <begin position="60"/>
        <end position="82"/>
    </location>
</feature>
<dbReference type="Gene3D" id="1.20.1740.10">
    <property type="entry name" value="Amino acid/polyamine transporter I"/>
    <property type="match status" value="1"/>
</dbReference>
<feature type="transmembrane region" description="Helical" evidence="7">
    <location>
        <begin position="140"/>
        <end position="161"/>
    </location>
</feature>
<comment type="caution">
    <text evidence="9">The sequence shown here is derived from an EMBL/GenBank/DDBJ whole genome shotgun (WGS) entry which is preliminary data.</text>
</comment>
<keyword evidence="3 7" id="KW-0812">Transmembrane</keyword>
<dbReference type="PIRSF" id="PIRSF006060">
    <property type="entry name" value="AA_transporter"/>
    <property type="match status" value="1"/>
</dbReference>
<feature type="transmembrane region" description="Helical" evidence="7">
    <location>
        <begin position="201"/>
        <end position="219"/>
    </location>
</feature>
<dbReference type="PANTHER" id="PTHR43341:SF36">
    <property type="entry name" value="PROLINE-SPECIFIC PERMEASE"/>
    <property type="match status" value="1"/>
</dbReference>
<accession>A0AAV9PA19</accession>
<evidence type="ECO:0000256" key="3">
    <source>
        <dbReference type="ARBA" id="ARBA00022692"/>
    </source>
</evidence>
<feature type="domain" description="Amino acid permease/ SLC12A" evidence="8">
    <location>
        <begin position="57"/>
        <end position="522"/>
    </location>
</feature>
<evidence type="ECO:0000256" key="4">
    <source>
        <dbReference type="ARBA" id="ARBA00022970"/>
    </source>
</evidence>
<keyword evidence="6 7" id="KW-0472">Membrane</keyword>
<evidence type="ECO:0000256" key="5">
    <source>
        <dbReference type="ARBA" id="ARBA00022989"/>
    </source>
</evidence>
<dbReference type="Pfam" id="PF00324">
    <property type="entry name" value="AA_permease"/>
    <property type="match status" value="1"/>
</dbReference>
<dbReference type="FunFam" id="1.20.1740.10:FF:000006">
    <property type="entry name" value="General amino acid permease"/>
    <property type="match status" value="1"/>
</dbReference>
<evidence type="ECO:0000313" key="9">
    <source>
        <dbReference type="EMBL" id="KAK5169858.1"/>
    </source>
</evidence>
<gene>
    <name evidence="9" type="ORF">LTR77_005836</name>
</gene>
<dbReference type="EMBL" id="JAVRRT010000008">
    <property type="protein sequence ID" value="KAK5169858.1"/>
    <property type="molecule type" value="Genomic_DNA"/>
</dbReference>
<dbReference type="PANTHER" id="PTHR43341">
    <property type="entry name" value="AMINO ACID PERMEASE"/>
    <property type="match status" value="1"/>
</dbReference>
<protein>
    <recommendedName>
        <fullName evidence="8">Amino acid permease/ SLC12A domain-containing protein</fullName>
    </recommendedName>
</protein>
<reference evidence="9 10" key="1">
    <citation type="submission" date="2023-08" db="EMBL/GenBank/DDBJ databases">
        <title>Black Yeasts Isolated from many extreme environments.</title>
        <authorList>
            <person name="Coleine C."/>
            <person name="Stajich J.E."/>
            <person name="Selbmann L."/>
        </authorList>
    </citation>
    <scope>NUCLEOTIDE SEQUENCE [LARGE SCALE GENOMIC DNA]</scope>
    <source>
        <strain evidence="9 10">CCFEE 5935</strain>
    </source>
</reference>
<evidence type="ECO:0000256" key="7">
    <source>
        <dbReference type="SAM" id="Phobius"/>
    </source>
</evidence>
<dbReference type="GeneID" id="89927177"/>
<keyword evidence="2" id="KW-0813">Transport</keyword>
<evidence type="ECO:0000259" key="8">
    <source>
        <dbReference type="Pfam" id="PF00324"/>
    </source>
</evidence>
<feature type="transmembrane region" description="Helical" evidence="7">
    <location>
        <begin position="497"/>
        <end position="517"/>
    </location>
</feature>
<dbReference type="GO" id="GO:0015171">
    <property type="term" value="F:amino acid transmembrane transporter activity"/>
    <property type="evidence" value="ECO:0007669"/>
    <property type="project" value="TreeGrafter"/>
</dbReference>
<dbReference type="Proteomes" id="UP001337655">
    <property type="component" value="Unassembled WGS sequence"/>
</dbReference>
<dbReference type="InterPro" id="IPR050524">
    <property type="entry name" value="APC_YAT"/>
</dbReference>
<sequence>MGLDDDFNYSYESKAGHFEPRDGVPHDATIGKAQGAGGAGLDLLSNNQLNRGLKSRHIQFLALGGAIGTGLFVGSGAILAQVGPAPLFMAYLSMMLVVWIVMNDLAEMVTYLPLKGISIPYFVSRFVDPSLAFADGWNYWYAYAILVAAEATAGAIILQYWTSAVPVAVWIAIILAVILLLNIIAVAFFGEAEFWFASIKLITITGLIIVSIVIFFGGGPDKGRLGFRYWKDENGHSAFNPYLRPGSTGRFLAYWIAFVKAGFAFITSPELIAMAAGETVAPRRNIPKAARRYVWRLAIFYGLGSLCIGVIVPRDNKRLLSPESNAAASPFVIGIQNAGIPVLNHIINAAILTSAWSAGNAFVYSGSRVLYSMAMNGQAPGLFKRTTKRGVPWAAVLFTWAFGCLAFLNVSNSGAQVFAWFSNISTISGFIAWIVVFITYLRFRKAMEFNNMMSVLPYRTVLQPYATWVCLVVISILTLTNGFYVFFPSEWNVSDFLAAYITLPIFLALYIGHKIYWAWFVASRASSENGSLKRSAKIKEGLKAFGTLAIPTRDIDVVTGKQEMDELEAMDEPPVPRNWLEKFWFWLA</sequence>
<comment type="subcellular location">
    <subcellularLocation>
        <location evidence="1">Membrane</location>
        <topology evidence="1">Multi-pass membrane protein</topology>
    </subcellularLocation>
</comment>
<feature type="transmembrane region" description="Helical" evidence="7">
    <location>
        <begin position="462"/>
        <end position="485"/>
    </location>
</feature>
<keyword evidence="5 7" id="KW-1133">Transmembrane helix</keyword>
<feature type="transmembrane region" description="Helical" evidence="7">
    <location>
        <begin position="293"/>
        <end position="312"/>
    </location>
</feature>
<keyword evidence="4" id="KW-0029">Amino-acid transport</keyword>
<feature type="transmembrane region" description="Helical" evidence="7">
    <location>
        <begin position="346"/>
        <end position="371"/>
    </location>
</feature>
<feature type="transmembrane region" description="Helical" evidence="7">
    <location>
        <begin position="391"/>
        <end position="411"/>
    </location>
</feature>
<dbReference type="AlphaFoldDB" id="A0AAV9PA19"/>
<dbReference type="RefSeq" id="XP_064659204.1">
    <property type="nucleotide sequence ID" value="XM_064803079.1"/>
</dbReference>
<evidence type="ECO:0000313" key="10">
    <source>
        <dbReference type="Proteomes" id="UP001337655"/>
    </source>
</evidence>
<proteinExistence type="predicted"/>
<dbReference type="GO" id="GO:0016020">
    <property type="term" value="C:membrane"/>
    <property type="evidence" value="ECO:0007669"/>
    <property type="project" value="UniProtKB-SubCell"/>
</dbReference>
<keyword evidence="10" id="KW-1185">Reference proteome</keyword>
<feature type="transmembrane region" description="Helical" evidence="7">
    <location>
        <begin position="167"/>
        <end position="189"/>
    </location>
</feature>
<dbReference type="InterPro" id="IPR004841">
    <property type="entry name" value="AA-permease/SLC12A_dom"/>
</dbReference>
<evidence type="ECO:0000256" key="2">
    <source>
        <dbReference type="ARBA" id="ARBA00022448"/>
    </source>
</evidence>
<name>A0AAV9PA19_9PEZI</name>